<name>A0A5B1C7C1_9BACT</name>
<dbReference type="Proteomes" id="UP000322699">
    <property type="component" value="Unassembled WGS sequence"/>
</dbReference>
<keyword evidence="1" id="KW-1133">Transmembrane helix</keyword>
<reference evidence="3 4" key="1">
    <citation type="submission" date="2019-08" db="EMBL/GenBank/DDBJ databases">
        <title>Deep-cultivation of Planctomycetes and their phenomic and genomic characterization uncovers novel biology.</title>
        <authorList>
            <person name="Wiegand S."/>
            <person name="Jogler M."/>
            <person name="Boedeker C."/>
            <person name="Pinto D."/>
            <person name="Vollmers J."/>
            <person name="Rivas-Marin E."/>
            <person name="Kohn T."/>
            <person name="Peeters S.H."/>
            <person name="Heuer A."/>
            <person name="Rast P."/>
            <person name="Oberbeckmann S."/>
            <person name="Bunk B."/>
            <person name="Jeske O."/>
            <person name="Meyerdierks A."/>
            <person name="Storesund J.E."/>
            <person name="Kallscheuer N."/>
            <person name="Luecker S."/>
            <person name="Lage O.M."/>
            <person name="Pohl T."/>
            <person name="Merkel B.J."/>
            <person name="Hornburger P."/>
            <person name="Mueller R.-W."/>
            <person name="Bruemmer F."/>
            <person name="Labrenz M."/>
            <person name="Spormann A.M."/>
            <person name="Op Den Camp H."/>
            <person name="Overmann J."/>
            <person name="Amann R."/>
            <person name="Jetten M.S.M."/>
            <person name="Mascher T."/>
            <person name="Medema M.H."/>
            <person name="Devos D.P."/>
            <person name="Kaster A.-K."/>
            <person name="Ovreas L."/>
            <person name="Rohde M."/>
            <person name="Galperin M.Y."/>
            <person name="Jogler C."/>
        </authorList>
    </citation>
    <scope>NUCLEOTIDE SEQUENCE [LARGE SCALE GENOMIC DNA]</scope>
    <source>
        <strain evidence="3 4">LF1</strain>
    </source>
</reference>
<comment type="caution">
    <text evidence="3">The sequence shown here is derived from an EMBL/GenBank/DDBJ whole genome shotgun (WGS) entry which is preliminary data.</text>
</comment>
<dbReference type="EMBL" id="VRLW01000010">
    <property type="protein sequence ID" value="KAA1256946.1"/>
    <property type="molecule type" value="Genomic_DNA"/>
</dbReference>
<organism evidence="3 4">
    <name type="scientific">Rubripirellula obstinata</name>
    <dbReference type="NCBI Taxonomy" id="406547"/>
    <lineage>
        <taxon>Bacteria</taxon>
        <taxon>Pseudomonadati</taxon>
        <taxon>Planctomycetota</taxon>
        <taxon>Planctomycetia</taxon>
        <taxon>Pirellulales</taxon>
        <taxon>Pirellulaceae</taxon>
        <taxon>Rubripirellula</taxon>
    </lineage>
</organism>
<keyword evidence="4" id="KW-1185">Reference proteome</keyword>
<keyword evidence="1" id="KW-0812">Transmembrane</keyword>
<accession>A0A5B1C7C1</accession>
<dbReference type="EMBL" id="VRLW01000008">
    <property type="protein sequence ID" value="KAA1256987.1"/>
    <property type="molecule type" value="Genomic_DNA"/>
</dbReference>
<sequence length="185" mass="21003">MVTYVDEVRTDGRHRNGVFRITIACTGVAAAHFPLCLHVKSRHLGDAYRYPTEPPMKSPSTERPWLQRTRIAGPWLMILGLAFLTFYTIYGWSMQAELKSAGEQIIASVTLMGELSESQRKGREGELLRLELKKLGEQLSDLQTIRENPLSIYNIPFTLYLGCTIGWLLSTFCCSRYSLNRNNNG</sequence>
<evidence type="ECO:0000313" key="4">
    <source>
        <dbReference type="Proteomes" id="UP000322699"/>
    </source>
</evidence>
<dbReference type="AlphaFoldDB" id="A0A5B1C7C1"/>
<evidence type="ECO:0000313" key="2">
    <source>
        <dbReference type="EMBL" id="KAA1256946.1"/>
    </source>
</evidence>
<protein>
    <submittedName>
        <fullName evidence="3">Uncharacterized protein</fullName>
    </submittedName>
</protein>
<evidence type="ECO:0000256" key="1">
    <source>
        <dbReference type="SAM" id="Phobius"/>
    </source>
</evidence>
<feature type="transmembrane region" description="Helical" evidence="1">
    <location>
        <begin position="71"/>
        <end position="90"/>
    </location>
</feature>
<keyword evidence="1" id="KW-0472">Membrane</keyword>
<feature type="transmembrane region" description="Helical" evidence="1">
    <location>
        <begin position="157"/>
        <end position="179"/>
    </location>
</feature>
<proteinExistence type="predicted"/>
<evidence type="ECO:0000313" key="3">
    <source>
        <dbReference type="EMBL" id="KAA1256987.1"/>
    </source>
</evidence>
<gene>
    <name evidence="3" type="ORF">LF1_57330</name>
    <name evidence="2" type="ORF">LF1_57540</name>
</gene>